<evidence type="ECO:0000313" key="3">
    <source>
        <dbReference type="Proteomes" id="UP000044841"/>
    </source>
</evidence>
<evidence type="ECO:0000256" key="1">
    <source>
        <dbReference type="SAM" id="MobiDB-lite"/>
    </source>
</evidence>
<protein>
    <submittedName>
        <fullName evidence="2">Uncharacterized protein</fullName>
    </submittedName>
</protein>
<feature type="compositionally biased region" description="Basic and acidic residues" evidence="1">
    <location>
        <begin position="9"/>
        <end position="18"/>
    </location>
</feature>
<dbReference type="AlphaFoldDB" id="A0A0K6GHZ5"/>
<name>A0A0K6GHZ5_9AGAM</name>
<evidence type="ECO:0000313" key="2">
    <source>
        <dbReference type="EMBL" id="CUA78252.1"/>
    </source>
</evidence>
<gene>
    <name evidence="2" type="ORF">RSOLAG22IIIB_13036</name>
</gene>
<sequence length="113" mass="12713">MSTDPPASDTERSRHWITDVEVSPDNNDPNCKFSAKIFIDDELVCSLPWIDYTRPLRWSGLLLCHLSPLSKLTLRLCRSANGKSRYFNFPAILVSEADEESGELIQGASSQKL</sequence>
<feature type="region of interest" description="Disordered" evidence="1">
    <location>
        <begin position="1"/>
        <end position="21"/>
    </location>
</feature>
<organism evidence="2 3">
    <name type="scientific">Rhizoctonia solani</name>
    <dbReference type="NCBI Taxonomy" id="456999"/>
    <lineage>
        <taxon>Eukaryota</taxon>
        <taxon>Fungi</taxon>
        <taxon>Dikarya</taxon>
        <taxon>Basidiomycota</taxon>
        <taxon>Agaricomycotina</taxon>
        <taxon>Agaricomycetes</taxon>
        <taxon>Cantharellales</taxon>
        <taxon>Ceratobasidiaceae</taxon>
        <taxon>Rhizoctonia</taxon>
    </lineage>
</organism>
<dbReference type="EMBL" id="CYGV01001966">
    <property type="protein sequence ID" value="CUA78252.1"/>
    <property type="molecule type" value="Genomic_DNA"/>
</dbReference>
<accession>A0A0K6GHZ5</accession>
<dbReference type="Proteomes" id="UP000044841">
    <property type="component" value="Unassembled WGS sequence"/>
</dbReference>
<keyword evidence="3" id="KW-1185">Reference proteome</keyword>
<reference evidence="2 3" key="1">
    <citation type="submission" date="2015-07" db="EMBL/GenBank/DDBJ databases">
        <authorList>
            <person name="Noorani M."/>
        </authorList>
    </citation>
    <scope>NUCLEOTIDE SEQUENCE [LARGE SCALE GENOMIC DNA]</scope>
    <source>
        <strain evidence="2">BBA 69670</strain>
    </source>
</reference>
<proteinExistence type="predicted"/>